<gene>
    <name evidence="2" type="primary">13</name>
    <name evidence="2" type="ORF">SEA_NAMO_13</name>
</gene>
<feature type="region of interest" description="Disordered" evidence="1">
    <location>
        <begin position="75"/>
        <end position="122"/>
    </location>
</feature>
<evidence type="ECO:0000313" key="3">
    <source>
        <dbReference type="Proteomes" id="UP000289786"/>
    </source>
</evidence>
<sequence length="163" mass="18334">MADEIVHEYDPAKRRAYYLKTRQLKGRTKKGVTLKPATKTRAQRQAERRKKLEAEVTALKGRLEKLRKALSVLTEQAKARSGAETKKTPAKKASSAAKSSTKQTAAQKAKAAKASKEYYEKNKDKLLEDEVKSLKAKIKTMQERIEKMRKNGSVGARNTTSKK</sequence>
<organism evidence="2 3">
    <name type="scientific">Streptomyces phage Namo</name>
    <dbReference type="NCBI Taxonomy" id="2510518"/>
    <lineage>
        <taxon>Viruses</taxon>
        <taxon>Duplodnaviria</taxon>
        <taxon>Heunggongvirae</taxon>
        <taxon>Uroviricota</taxon>
        <taxon>Caudoviricetes</taxon>
        <taxon>Rimavirus</taxon>
        <taxon>Rimavirus rima</taxon>
    </lineage>
</organism>
<protein>
    <submittedName>
        <fullName evidence="2">Uncharacterized protein</fullName>
    </submittedName>
</protein>
<proteinExistence type="predicted"/>
<name>A0A411CQW8_9CAUD</name>
<dbReference type="EMBL" id="MK433260">
    <property type="protein sequence ID" value="QAY16311.1"/>
    <property type="molecule type" value="Genomic_DNA"/>
</dbReference>
<reference evidence="2 3" key="1">
    <citation type="submission" date="2019-01" db="EMBL/GenBank/DDBJ databases">
        <authorList>
            <person name="Dinh T.D."/>
            <person name="Chiu J."/>
            <person name="Hale R."/>
            <person name="Nayek S."/>
            <person name="Kim T."/>
            <person name="Hughes L.E."/>
            <person name="Garlena R.A."/>
            <person name="Russell D.A."/>
            <person name="Pope W.H."/>
            <person name="Jacobs-Sera D."/>
            <person name="Hatfull G.F."/>
        </authorList>
    </citation>
    <scope>NUCLEOTIDE SEQUENCE [LARGE SCALE GENOMIC DNA]</scope>
</reference>
<feature type="compositionally biased region" description="Basic and acidic residues" evidence="1">
    <location>
        <begin position="77"/>
        <end position="87"/>
    </location>
</feature>
<feature type="compositionally biased region" description="Low complexity" evidence="1">
    <location>
        <begin position="91"/>
        <end position="109"/>
    </location>
</feature>
<evidence type="ECO:0000313" key="2">
    <source>
        <dbReference type="EMBL" id="QAY16311.1"/>
    </source>
</evidence>
<evidence type="ECO:0000256" key="1">
    <source>
        <dbReference type="SAM" id="MobiDB-lite"/>
    </source>
</evidence>
<feature type="region of interest" description="Disordered" evidence="1">
    <location>
        <begin position="27"/>
        <end position="51"/>
    </location>
</feature>
<accession>A0A411CQW8</accession>
<dbReference type="Proteomes" id="UP000289786">
    <property type="component" value="Segment"/>
</dbReference>